<dbReference type="Gene3D" id="4.10.240.10">
    <property type="entry name" value="Zn(2)-C6 fungal-type DNA-binding domain"/>
    <property type="match status" value="1"/>
</dbReference>
<organism evidence="9 10">
    <name type="scientific">Friedmanniomyces endolithicus</name>
    <dbReference type="NCBI Taxonomy" id="329885"/>
    <lineage>
        <taxon>Eukaryota</taxon>
        <taxon>Fungi</taxon>
        <taxon>Dikarya</taxon>
        <taxon>Ascomycota</taxon>
        <taxon>Pezizomycotina</taxon>
        <taxon>Dothideomycetes</taxon>
        <taxon>Dothideomycetidae</taxon>
        <taxon>Mycosphaerellales</taxon>
        <taxon>Teratosphaeriaceae</taxon>
        <taxon>Friedmanniomyces</taxon>
    </lineage>
</organism>
<feature type="compositionally biased region" description="Basic residues" evidence="7">
    <location>
        <begin position="9"/>
        <end position="19"/>
    </location>
</feature>
<dbReference type="Pfam" id="PF00172">
    <property type="entry name" value="Zn_clus"/>
    <property type="match status" value="1"/>
</dbReference>
<keyword evidence="2" id="KW-0862">Zinc</keyword>
<evidence type="ECO:0000256" key="5">
    <source>
        <dbReference type="ARBA" id="ARBA00023163"/>
    </source>
</evidence>
<dbReference type="PANTHER" id="PTHR36206">
    <property type="entry name" value="ASPERCRYPTIN BIOSYNTHESIS CLUSTER-SPECIFIC TRANSCRIPTION REGULATOR ATNN-RELATED"/>
    <property type="match status" value="1"/>
</dbReference>
<name>A0A4U0UUZ9_9PEZI</name>
<feature type="region of interest" description="Disordered" evidence="7">
    <location>
        <begin position="1"/>
        <end position="24"/>
    </location>
</feature>
<accession>A0A4U0UUZ9</accession>
<dbReference type="GO" id="GO:0003677">
    <property type="term" value="F:DNA binding"/>
    <property type="evidence" value="ECO:0007669"/>
    <property type="project" value="UniProtKB-KW"/>
</dbReference>
<dbReference type="OrthoDB" id="5375558at2759"/>
<evidence type="ECO:0000256" key="4">
    <source>
        <dbReference type="ARBA" id="ARBA00023125"/>
    </source>
</evidence>
<dbReference type="CDD" id="cd00067">
    <property type="entry name" value="GAL4"/>
    <property type="match status" value="1"/>
</dbReference>
<dbReference type="EMBL" id="NAJP01000039">
    <property type="protein sequence ID" value="TKA39422.1"/>
    <property type="molecule type" value="Genomic_DNA"/>
</dbReference>
<evidence type="ECO:0000313" key="10">
    <source>
        <dbReference type="Proteomes" id="UP000310066"/>
    </source>
</evidence>
<evidence type="ECO:0000256" key="6">
    <source>
        <dbReference type="ARBA" id="ARBA00023242"/>
    </source>
</evidence>
<protein>
    <recommendedName>
        <fullName evidence="8">Zn(2)-C6 fungal-type domain-containing protein</fullName>
    </recommendedName>
</protein>
<sequence>MEATVSLQRQHHQQQHHHYPLSTANGQYPEAYRPAGQSLQLLPPLHSYTEAQPVMQQPQHYAVAPTNSNGASMAHPPPYNPPPRQFQYHNNNHGAMQPAPMPSNGHGGVMRYPIAQAPELSGVRGKKEIKRRTKSGCLTCRKRRIKCDEGQPLCRNCAKSKRDCLGYDPIFTPASGPTPIQPAPAASSSSAPTPNPNATSPVSTTGYHPQYHYPVLGGGYLPAHDYDGPVEYAVSHDPDSGSGERPQVAMAHSVYPSTLYQERRVRALLIDDLFALDDVPPRYDKREIPPPLSPAVQQEITDFYNYHYAPGLDALFETTWYTTHGLAQLHSNPELQDFVAQCTHQFKAATDTPLLTNQIRSLEARLVWQLAALPRSSPAFPDLLARLDILENLLTGHFLDPSRVPAPPAQNMDDEMYNQHLFWHHLGLFTAARDDQRHDPAAHHSIDASLAEMRRVLQMLENRDVLYSIAVGRHFGGRMPGFHPARQIVASSSTMPGGQDEVAKLRVAVRFVQQEDEKGTTQVVQRVCGMALRAWGLQNV</sequence>
<proteinExistence type="predicted"/>
<gene>
    <name evidence="9" type="ORF">B0A54_10441</name>
</gene>
<reference evidence="9 10" key="1">
    <citation type="submission" date="2017-03" db="EMBL/GenBank/DDBJ databases">
        <title>Genomes of endolithic fungi from Antarctica.</title>
        <authorList>
            <person name="Coleine C."/>
            <person name="Masonjones S."/>
            <person name="Stajich J.E."/>
        </authorList>
    </citation>
    <scope>NUCLEOTIDE SEQUENCE [LARGE SCALE GENOMIC DNA]</scope>
    <source>
        <strain evidence="9 10">CCFEE 5311</strain>
    </source>
</reference>
<dbReference type="PROSITE" id="PS50048">
    <property type="entry name" value="ZN2_CY6_FUNGAL_2"/>
    <property type="match status" value="1"/>
</dbReference>
<keyword evidence="4" id="KW-0238">DNA-binding</keyword>
<dbReference type="PANTHER" id="PTHR36206:SF13">
    <property type="entry name" value="TRANSCRIPTIONAL REGULATORY PROTEIN MOC3"/>
    <property type="match status" value="1"/>
</dbReference>
<dbReference type="InterPro" id="IPR001138">
    <property type="entry name" value="Zn2Cys6_DnaBD"/>
</dbReference>
<dbReference type="PROSITE" id="PS00463">
    <property type="entry name" value="ZN2_CY6_FUNGAL_1"/>
    <property type="match status" value="1"/>
</dbReference>
<keyword evidence="5" id="KW-0804">Transcription</keyword>
<dbReference type="InterPro" id="IPR052360">
    <property type="entry name" value="Transcr_Regulatory_Proteins"/>
</dbReference>
<evidence type="ECO:0000256" key="2">
    <source>
        <dbReference type="ARBA" id="ARBA00022833"/>
    </source>
</evidence>
<dbReference type="InterPro" id="IPR036864">
    <property type="entry name" value="Zn2-C6_fun-type_DNA-bd_sf"/>
</dbReference>
<dbReference type="AlphaFoldDB" id="A0A4U0UUZ9"/>
<evidence type="ECO:0000259" key="8">
    <source>
        <dbReference type="PROSITE" id="PS50048"/>
    </source>
</evidence>
<dbReference type="STRING" id="329885.A0A4U0UUZ9"/>
<evidence type="ECO:0000313" key="9">
    <source>
        <dbReference type="EMBL" id="TKA39422.1"/>
    </source>
</evidence>
<dbReference type="SUPFAM" id="SSF57701">
    <property type="entry name" value="Zn2/Cys6 DNA-binding domain"/>
    <property type="match status" value="1"/>
</dbReference>
<feature type="compositionally biased region" description="Low complexity" evidence="7">
    <location>
        <begin position="183"/>
        <end position="205"/>
    </location>
</feature>
<feature type="domain" description="Zn(2)-C6 fungal-type" evidence="8">
    <location>
        <begin position="136"/>
        <end position="164"/>
    </location>
</feature>
<feature type="region of interest" description="Disordered" evidence="7">
    <location>
        <begin position="175"/>
        <end position="206"/>
    </location>
</feature>
<dbReference type="SMART" id="SM00066">
    <property type="entry name" value="GAL4"/>
    <property type="match status" value="1"/>
</dbReference>
<evidence type="ECO:0000256" key="7">
    <source>
        <dbReference type="SAM" id="MobiDB-lite"/>
    </source>
</evidence>
<dbReference type="GO" id="GO:0008270">
    <property type="term" value="F:zinc ion binding"/>
    <property type="evidence" value="ECO:0007669"/>
    <property type="project" value="InterPro"/>
</dbReference>
<dbReference type="GO" id="GO:0000981">
    <property type="term" value="F:DNA-binding transcription factor activity, RNA polymerase II-specific"/>
    <property type="evidence" value="ECO:0007669"/>
    <property type="project" value="InterPro"/>
</dbReference>
<keyword evidence="3" id="KW-0805">Transcription regulation</keyword>
<evidence type="ECO:0000256" key="3">
    <source>
        <dbReference type="ARBA" id="ARBA00023015"/>
    </source>
</evidence>
<dbReference type="Proteomes" id="UP000310066">
    <property type="component" value="Unassembled WGS sequence"/>
</dbReference>
<keyword evidence="6" id="KW-0539">Nucleus</keyword>
<comment type="caution">
    <text evidence="9">The sequence shown here is derived from an EMBL/GenBank/DDBJ whole genome shotgun (WGS) entry which is preliminary data.</text>
</comment>
<keyword evidence="1" id="KW-0479">Metal-binding</keyword>
<evidence type="ECO:0000256" key="1">
    <source>
        <dbReference type="ARBA" id="ARBA00022723"/>
    </source>
</evidence>